<dbReference type="NCBIfam" id="TIGR00436">
    <property type="entry name" value="era"/>
    <property type="match status" value="1"/>
</dbReference>
<dbReference type="Gene3D" id="3.40.50.300">
    <property type="entry name" value="P-loop containing nucleotide triphosphate hydrolases"/>
    <property type="match status" value="1"/>
</dbReference>
<dbReference type="FunFam" id="3.40.50.300:FF:000094">
    <property type="entry name" value="GTPase Era"/>
    <property type="match status" value="1"/>
</dbReference>
<dbReference type="GO" id="GO:0005525">
    <property type="term" value="F:GTP binding"/>
    <property type="evidence" value="ECO:0007669"/>
    <property type="project" value="UniProtKB-UniRule"/>
</dbReference>
<keyword evidence="14" id="KW-1185">Reference proteome</keyword>
<keyword evidence="8" id="KW-0699">rRNA-binding</keyword>
<evidence type="ECO:0000313" key="14">
    <source>
        <dbReference type="Proteomes" id="UP000295832"/>
    </source>
</evidence>
<evidence type="ECO:0000256" key="6">
    <source>
        <dbReference type="ARBA" id="ARBA00023134"/>
    </source>
</evidence>
<evidence type="ECO:0000313" key="13">
    <source>
        <dbReference type="EMBL" id="TDX51058.1"/>
    </source>
</evidence>
<dbReference type="NCBIfam" id="NF000908">
    <property type="entry name" value="PRK00089.1"/>
    <property type="match status" value="1"/>
</dbReference>
<dbReference type="InterPro" id="IPR030388">
    <property type="entry name" value="G_ERA_dom"/>
</dbReference>
<dbReference type="InterPro" id="IPR015946">
    <property type="entry name" value="KH_dom-like_a/b"/>
</dbReference>
<gene>
    <name evidence="8" type="primary">era</name>
    <name evidence="13" type="ORF">C7959_11636</name>
</gene>
<keyword evidence="4 8" id="KW-0547">Nucleotide-binding</keyword>
<dbReference type="InterPro" id="IPR006073">
    <property type="entry name" value="GTP-bd"/>
</dbReference>
<dbReference type="InterPro" id="IPR005662">
    <property type="entry name" value="GTPase_Era-like"/>
</dbReference>
<dbReference type="PROSITE" id="PS51713">
    <property type="entry name" value="G_ERA"/>
    <property type="match status" value="1"/>
</dbReference>
<dbReference type="GO" id="GO:0043024">
    <property type="term" value="F:ribosomal small subunit binding"/>
    <property type="evidence" value="ECO:0007669"/>
    <property type="project" value="TreeGrafter"/>
</dbReference>
<feature type="domain" description="Era-type G" evidence="12">
    <location>
        <begin position="11"/>
        <end position="178"/>
    </location>
</feature>
<dbReference type="InterPro" id="IPR027417">
    <property type="entry name" value="P-loop_NTPase"/>
</dbReference>
<dbReference type="GO" id="GO:0000028">
    <property type="term" value="P:ribosomal small subunit assembly"/>
    <property type="evidence" value="ECO:0007669"/>
    <property type="project" value="TreeGrafter"/>
</dbReference>
<dbReference type="PROSITE" id="PS50823">
    <property type="entry name" value="KH_TYPE_2"/>
    <property type="match status" value="1"/>
</dbReference>
<dbReference type="InterPro" id="IPR005225">
    <property type="entry name" value="Small_GTP-bd"/>
</dbReference>
<comment type="function">
    <text evidence="8">An essential GTPase that binds both GDP and GTP, with rapid nucleotide exchange. Plays a role in 16S rRNA processing and 30S ribosomal subunit biogenesis and possibly also in cell cycle regulation and energy metabolism.</text>
</comment>
<dbReference type="Pfam" id="PF07650">
    <property type="entry name" value="KH_2"/>
    <property type="match status" value="1"/>
</dbReference>
<dbReference type="PANTHER" id="PTHR42698">
    <property type="entry name" value="GTPASE ERA"/>
    <property type="match status" value="1"/>
</dbReference>
<keyword evidence="8" id="KW-0963">Cytoplasm</keyword>
<feature type="binding site" evidence="8">
    <location>
        <begin position="128"/>
        <end position="131"/>
    </location>
    <ligand>
        <name>GTP</name>
        <dbReference type="ChEBI" id="CHEBI:37565"/>
    </ligand>
</feature>
<dbReference type="CDD" id="cd22534">
    <property type="entry name" value="KH-II_Era"/>
    <property type="match status" value="1"/>
</dbReference>
<feature type="binding site" evidence="8">
    <location>
        <begin position="66"/>
        <end position="70"/>
    </location>
    <ligand>
        <name>GTP</name>
        <dbReference type="ChEBI" id="CHEBI:37565"/>
    </ligand>
</feature>
<dbReference type="GO" id="GO:0005829">
    <property type="term" value="C:cytosol"/>
    <property type="evidence" value="ECO:0007669"/>
    <property type="project" value="TreeGrafter"/>
</dbReference>
<feature type="region of interest" description="G1" evidence="9">
    <location>
        <begin position="19"/>
        <end position="26"/>
    </location>
</feature>
<comment type="similarity">
    <text evidence="1 8 9 10">Belongs to the TRAFAC class TrmE-Era-EngA-EngB-Septin-like GTPase superfamily. Era GTPase family.</text>
</comment>
<evidence type="ECO:0000256" key="1">
    <source>
        <dbReference type="ARBA" id="ARBA00007921"/>
    </source>
</evidence>
<dbReference type="SUPFAM" id="SSF52540">
    <property type="entry name" value="P-loop containing nucleoside triphosphate hydrolases"/>
    <property type="match status" value="1"/>
</dbReference>
<feature type="region of interest" description="G4" evidence="9">
    <location>
        <begin position="128"/>
        <end position="131"/>
    </location>
</feature>
<sequence>MDNLTVDKGFKSGFITVVGQPNVGKSTLVNNLIGEKINITSRKAQTTRNKIQCILTLDDAQMVFIDTPGIHRPKDKMGKYLNEVAYNSLKEIDLVLFMVDASYKPNNQDKTVARQLSSLKQPVLLVLNKTDKVKKKDLFQRIKDYQRLGGFDELITISAINKTNLDDLVEIMTGYLPEGPKYYPDNMITDQIEQFIISELIREKILKFTHQEVPHSVAVEIMRFKERTDKDLVEIGANIYVERKSQKGILIGKGGSMLKRIGKSAREDIEKLLDTQIFLDLWVKVKDDWRDKEDALNMLGYRG</sequence>
<dbReference type="PANTHER" id="PTHR42698:SF1">
    <property type="entry name" value="GTPASE ERA, MITOCHONDRIAL"/>
    <property type="match status" value="1"/>
</dbReference>
<evidence type="ECO:0000256" key="9">
    <source>
        <dbReference type="PROSITE-ProRule" id="PRU01050"/>
    </source>
</evidence>
<dbReference type="AlphaFoldDB" id="A0A4R8GXR7"/>
<keyword evidence="8" id="KW-1003">Cell membrane</keyword>
<evidence type="ECO:0000259" key="12">
    <source>
        <dbReference type="PROSITE" id="PS51713"/>
    </source>
</evidence>
<dbReference type="Proteomes" id="UP000295832">
    <property type="component" value="Unassembled WGS sequence"/>
</dbReference>
<comment type="caution">
    <text evidence="13">The sequence shown here is derived from an EMBL/GenBank/DDBJ whole genome shotgun (WGS) entry which is preliminary data.</text>
</comment>
<evidence type="ECO:0000256" key="7">
    <source>
        <dbReference type="ARBA" id="ARBA00023136"/>
    </source>
</evidence>
<proteinExistence type="inferred from homology"/>
<dbReference type="PRINTS" id="PR00326">
    <property type="entry name" value="GTP1OBG"/>
</dbReference>
<evidence type="ECO:0000256" key="5">
    <source>
        <dbReference type="ARBA" id="ARBA00022884"/>
    </source>
</evidence>
<dbReference type="NCBIfam" id="TIGR00231">
    <property type="entry name" value="small_GTP"/>
    <property type="match status" value="1"/>
</dbReference>
<keyword evidence="3 8" id="KW-0690">Ribosome biogenesis</keyword>
<name>A0A4R8GXR7_9FIRM</name>
<comment type="subcellular location">
    <subcellularLocation>
        <location evidence="8">Cytoplasm</location>
    </subcellularLocation>
    <subcellularLocation>
        <location evidence="8">Cell membrane</location>
        <topology evidence="8">Peripheral membrane protein</topology>
    </subcellularLocation>
</comment>
<dbReference type="Pfam" id="PF01926">
    <property type="entry name" value="MMR_HSR1"/>
    <property type="match status" value="1"/>
</dbReference>
<accession>A0A4R8GXR7</accession>
<dbReference type="InterPro" id="IPR009019">
    <property type="entry name" value="KH_sf_prok-type"/>
</dbReference>
<keyword evidence="7 8" id="KW-0472">Membrane</keyword>
<comment type="subunit">
    <text evidence="8">Monomer.</text>
</comment>
<dbReference type="GO" id="GO:0070181">
    <property type="term" value="F:small ribosomal subunit rRNA binding"/>
    <property type="evidence" value="ECO:0007669"/>
    <property type="project" value="UniProtKB-UniRule"/>
</dbReference>
<feature type="region of interest" description="G3" evidence="9">
    <location>
        <begin position="66"/>
        <end position="69"/>
    </location>
</feature>
<dbReference type="SUPFAM" id="SSF54814">
    <property type="entry name" value="Prokaryotic type KH domain (KH-domain type II)"/>
    <property type="match status" value="1"/>
</dbReference>
<evidence type="ECO:0000256" key="4">
    <source>
        <dbReference type="ARBA" id="ARBA00022741"/>
    </source>
</evidence>
<dbReference type="Gene3D" id="3.30.300.20">
    <property type="match status" value="1"/>
</dbReference>
<evidence type="ECO:0000256" key="8">
    <source>
        <dbReference type="HAMAP-Rule" id="MF_00367"/>
    </source>
</evidence>
<dbReference type="InterPro" id="IPR004044">
    <property type="entry name" value="KH_dom_type_2"/>
</dbReference>
<keyword evidence="5 8" id="KW-0694">RNA-binding</keyword>
<dbReference type="STRING" id="926561.GCA_000379025_00575"/>
<reference evidence="13 14" key="1">
    <citation type="submission" date="2019-03" db="EMBL/GenBank/DDBJ databases">
        <title>Subsurface microbial communities from deep shales in Ohio and West Virginia, USA.</title>
        <authorList>
            <person name="Wrighton K."/>
        </authorList>
    </citation>
    <scope>NUCLEOTIDE SEQUENCE [LARGE SCALE GENOMIC DNA]</scope>
    <source>
        <strain evidence="13 14">MSL 6dP</strain>
    </source>
</reference>
<protein>
    <recommendedName>
        <fullName evidence="2 8">GTPase Era</fullName>
    </recommendedName>
</protein>
<evidence type="ECO:0000256" key="2">
    <source>
        <dbReference type="ARBA" id="ARBA00020484"/>
    </source>
</evidence>
<dbReference type="GO" id="GO:0003924">
    <property type="term" value="F:GTPase activity"/>
    <property type="evidence" value="ECO:0007669"/>
    <property type="project" value="UniProtKB-UniRule"/>
</dbReference>
<dbReference type="HAMAP" id="MF_00367">
    <property type="entry name" value="GTPase_Era"/>
    <property type="match status" value="1"/>
</dbReference>
<dbReference type="CDD" id="cd04163">
    <property type="entry name" value="Era"/>
    <property type="match status" value="1"/>
</dbReference>
<keyword evidence="6 8" id="KW-0342">GTP-binding</keyword>
<feature type="region of interest" description="G2" evidence="9">
    <location>
        <begin position="45"/>
        <end position="49"/>
    </location>
</feature>
<organism evidence="13 14">
    <name type="scientific">Orenia marismortui</name>
    <dbReference type="NCBI Taxonomy" id="46469"/>
    <lineage>
        <taxon>Bacteria</taxon>
        <taxon>Bacillati</taxon>
        <taxon>Bacillota</taxon>
        <taxon>Clostridia</taxon>
        <taxon>Halanaerobiales</taxon>
        <taxon>Halobacteroidaceae</taxon>
        <taxon>Orenia</taxon>
    </lineage>
</organism>
<dbReference type="EMBL" id="SOEG01000016">
    <property type="protein sequence ID" value="TDX51058.1"/>
    <property type="molecule type" value="Genomic_DNA"/>
</dbReference>
<dbReference type="GO" id="GO:0005886">
    <property type="term" value="C:plasma membrane"/>
    <property type="evidence" value="ECO:0007669"/>
    <property type="project" value="UniProtKB-SubCell"/>
</dbReference>
<evidence type="ECO:0000256" key="10">
    <source>
        <dbReference type="RuleBase" id="RU003761"/>
    </source>
</evidence>
<dbReference type="RefSeq" id="WP_134117101.1">
    <property type="nucleotide sequence ID" value="NZ_SOEG01000016.1"/>
</dbReference>
<evidence type="ECO:0000256" key="3">
    <source>
        <dbReference type="ARBA" id="ARBA00022517"/>
    </source>
</evidence>
<feature type="binding site" evidence="8">
    <location>
        <begin position="19"/>
        <end position="26"/>
    </location>
    <ligand>
        <name>GTP</name>
        <dbReference type="ChEBI" id="CHEBI:37565"/>
    </ligand>
</feature>
<evidence type="ECO:0000259" key="11">
    <source>
        <dbReference type="PROSITE" id="PS50823"/>
    </source>
</evidence>
<feature type="domain" description="KH type-2" evidence="11">
    <location>
        <begin position="201"/>
        <end position="287"/>
    </location>
</feature>
<feature type="region of interest" description="G5" evidence="9">
    <location>
        <begin position="157"/>
        <end position="159"/>
    </location>
</feature>
<dbReference type="FunFam" id="3.30.300.20:FF:000003">
    <property type="entry name" value="GTPase Era"/>
    <property type="match status" value="1"/>
</dbReference>